<dbReference type="PANTHER" id="PTHR24104">
    <property type="entry name" value="E3 UBIQUITIN-PROTEIN LIGASE NHLRC1-RELATED"/>
    <property type="match status" value="1"/>
</dbReference>
<reference evidence="3" key="1">
    <citation type="journal article" date="2020" name="mSystems">
        <title>Genome- and Community-Level Interaction Insights into Carbon Utilization and Element Cycling Functions of Hydrothermarchaeota in Hydrothermal Sediment.</title>
        <authorList>
            <person name="Zhou Z."/>
            <person name="Liu Y."/>
            <person name="Xu W."/>
            <person name="Pan J."/>
            <person name="Luo Z.H."/>
            <person name="Li M."/>
        </authorList>
    </citation>
    <scope>NUCLEOTIDE SEQUENCE [LARGE SCALE GENOMIC DNA]</scope>
    <source>
        <strain evidence="3">HyVt-389</strain>
    </source>
</reference>
<dbReference type="Gene3D" id="2.120.10.30">
    <property type="entry name" value="TolB, C-terminal domain"/>
    <property type="match status" value="2"/>
</dbReference>
<dbReference type="GO" id="GO:0000209">
    <property type="term" value="P:protein polyubiquitination"/>
    <property type="evidence" value="ECO:0007669"/>
    <property type="project" value="TreeGrafter"/>
</dbReference>
<keyword evidence="1" id="KW-0677">Repeat</keyword>
<dbReference type="EMBL" id="DRIH01000258">
    <property type="protein sequence ID" value="HEC68559.1"/>
    <property type="molecule type" value="Genomic_DNA"/>
</dbReference>
<dbReference type="GO" id="GO:0061630">
    <property type="term" value="F:ubiquitin protein ligase activity"/>
    <property type="evidence" value="ECO:0007669"/>
    <property type="project" value="TreeGrafter"/>
</dbReference>
<dbReference type="GO" id="GO:0043161">
    <property type="term" value="P:proteasome-mediated ubiquitin-dependent protein catabolic process"/>
    <property type="evidence" value="ECO:0007669"/>
    <property type="project" value="TreeGrafter"/>
</dbReference>
<dbReference type="PROSITE" id="PS51125">
    <property type="entry name" value="NHL"/>
    <property type="match status" value="2"/>
</dbReference>
<dbReference type="SUPFAM" id="SSF63829">
    <property type="entry name" value="Calcium-dependent phosphotriesterase"/>
    <property type="match status" value="1"/>
</dbReference>
<comment type="caution">
    <text evidence="3">The sequence shown here is derived from an EMBL/GenBank/DDBJ whole genome shotgun (WGS) entry which is preliminary data.</text>
</comment>
<evidence type="ECO:0000313" key="3">
    <source>
        <dbReference type="EMBL" id="HEC68559.1"/>
    </source>
</evidence>
<evidence type="ECO:0008006" key="4">
    <source>
        <dbReference type="Google" id="ProtNLM"/>
    </source>
</evidence>
<gene>
    <name evidence="3" type="ORF">ENI35_07135</name>
</gene>
<organism evidence="3">
    <name type="scientific">Desulfofervidus auxilii</name>
    <dbReference type="NCBI Taxonomy" id="1621989"/>
    <lineage>
        <taxon>Bacteria</taxon>
        <taxon>Pseudomonadati</taxon>
        <taxon>Thermodesulfobacteriota</taxon>
        <taxon>Candidatus Desulfofervidia</taxon>
        <taxon>Candidatus Desulfofervidales</taxon>
        <taxon>Candidatus Desulfofervidaceae</taxon>
        <taxon>Candidatus Desulfofervidus</taxon>
    </lineage>
</organism>
<dbReference type="GO" id="GO:0008270">
    <property type="term" value="F:zinc ion binding"/>
    <property type="evidence" value="ECO:0007669"/>
    <property type="project" value="UniProtKB-KW"/>
</dbReference>
<dbReference type="PANTHER" id="PTHR24104:SF25">
    <property type="entry name" value="PROTEIN LIN-41"/>
    <property type="match status" value="1"/>
</dbReference>
<feature type="repeat" description="NHL" evidence="2">
    <location>
        <begin position="248"/>
        <end position="292"/>
    </location>
</feature>
<feature type="repeat" description="NHL" evidence="2">
    <location>
        <begin position="297"/>
        <end position="340"/>
    </location>
</feature>
<accession>A0A7C1VYC4</accession>
<protein>
    <recommendedName>
        <fullName evidence="4">6-bladed beta-propeller</fullName>
    </recommendedName>
</protein>
<evidence type="ECO:0000256" key="2">
    <source>
        <dbReference type="PROSITE-ProRule" id="PRU00504"/>
    </source>
</evidence>
<sequence>MNANYQDFKNKKNFLRLSAKHYVLCFLIFCIFFNISYAQESPPKAKVKLVPYVLHLFDLREGMERTDRISFPSYVSVDEINREIYVVDSGHGRIIIYTQDGYPLYILDKDNNVEAPTGLWIDEDGYIYLCQVRTKGEDRSRISIFDPCLKWVRDIFFKGFEEADKFRPRTVAVSKDKKIYVSGDGFKGVVVLDKNGAFSHIISPEDELLGIKDKADICVVYIDKNNRIYLLSEGYGRCFVYDKRENFLFKFGQKGGSTGKLSRPRGLGVNEAKHWIYIVDYMRHTISVYKYENGQYLFEFGGKGWGPGWFQYPQYVYVDQHQRLLVADTFNQRIQILKVNARVTGEITEPKALTPGFQIKLTPEKGIK</sequence>
<evidence type="ECO:0000256" key="1">
    <source>
        <dbReference type="ARBA" id="ARBA00022737"/>
    </source>
</evidence>
<proteinExistence type="predicted"/>
<dbReference type="Proteomes" id="UP000885738">
    <property type="component" value="Unassembled WGS sequence"/>
</dbReference>
<dbReference type="InterPro" id="IPR050952">
    <property type="entry name" value="TRIM-NHL_E3_ligases"/>
</dbReference>
<dbReference type="InterPro" id="IPR011042">
    <property type="entry name" value="6-blade_b-propeller_TolB-like"/>
</dbReference>
<dbReference type="AlphaFoldDB" id="A0A7C1VYC4"/>
<dbReference type="InterPro" id="IPR001258">
    <property type="entry name" value="NHL_repeat"/>
</dbReference>
<name>A0A7C1VYC4_DESA2</name>